<dbReference type="InterPro" id="IPR036873">
    <property type="entry name" value="Rhodanese-like_dom_sf"/>
</dbReference>
<dbReference type="CDD" id="cd00158">
    <property type="entry name" value="RHOD"/>
    <property type="match status" value="1"/>
</dbReference>
<dbReference type="Proteomes" id="UP000236724">
    <property type="component" value="Unassembled WGS sequence"/>
</dbReference>
<dbReference type="PROSITE" id="PS50206">
    <property type="entry name" value="RHODANESE_3"/>
    <property type="match status" value="1"/>
</dbReference>
<keyword evidence="2" id="KW-0548">Nucleotidyltransferase</keyword>
<dbReference type="PANTHER" id="PTHR44086">
    <property type="entry name" value="THIOSULFATE SULFURTRANSFERASE RDL2, MITOCHONDRIAL-RELATED"/>
    <property type="match status" value="1"/>
</dbReference>
<dbReference type="RefSeq" id="WP_103921595.1">
    <property type="nucleotide sequence ID" value="NZ_FMSV02000542.1"/>
</dbReference>
<dbReference type="SUPFAM" id="SSF52821">
    <property type="entry name" value="Rhodanese/Cell cycle control phosphatase"/>
    <property type="match status" value="1"/>
</dbReference>
<keyword evidence="2" id="KW-0808">Transferase</keyword>
<protein>
    <submittedName>
        <fullName evidence="2">Putative adenylyltransferase/sulfurtransferase MoeZ</fullName>
    </submittedName>
</protein>
<dbReference type="Pfam" id="PF00581">
    <property type="entry name" value="Rhodanese"/>
    <property type="match status" value="1"/>
</dbReference>
<keyword evidence="3" id="KW-1185">Reference proteome</keyword>
<dbReference type="SMART" id="SM00450">
    <property type="entry name" value="RHOD"/>
    <property type="match status" value="1"/>
</dbReference>
<dbReference type="OrthoDB" id="9791096at2"/>
<dbReference type="AlphaFoldDB" id="A0A1H6FD42"/>
<reference evidence="2 3" key="1">
    <citation type="submission" date="2016-10" db="EMBL/GenBank/DDBJ databases">
        <authorList>
            <person name="de Groot N.N."/>
        </authorList>
    </citation>
    <scope>NUCLEOTIDE SEQUENCE [LARGE SCALE GENOMIC DNA]</scope>
    <source>
        <strain evidence="2">MBHS1</strain>
    </source>
</reference>
<evidence type="ECO:0000313" key="2">
    <source>
        <dbReference type="EMBL" id="SEH08010.1"/>
    </source>
</evidence>
<name>A0A1H6FD42_9GAMM</name>
<evidence type="ECO:0000313" key="3">
    <source>
        <dbReference type="Proteomes" id="UP000236724"/>
    </source>
</evidence>
<sequence length="158" mass="18068">MKTFDDMIAECLEQGVQELMPWDLSEWLEEATRKSPILLDIREPYEYQQFHLENSINVPRGILESACEYGYEETVPEMACSRERDIVLICRSGKRSVLAAYTLHQMGFHNTISLKTGVKGWNDFDQPMINNESAEVDLDEVDAILTEKPTPAQLGVKI</sequence>
<evidence type="ECO:0000259" key="1">
    <source>
        <dbReference type="PROSITE" id="PS50206"/>
    </source>
</evidence>
<dbReference type="GO" id="GO:0004792">
    <property type="term" value="F:thiosulfate-cyanide sulfurtransferase activity"/>
    <property type="evidence" value="ECO:0007669"/>
    <property type="project" value="TreeGrafter"/>
</dbReference>
<feature type="domain" description="Rhodanese" evidence="1">
    <location>
        <begin position="32"/>
        <end position="130"/>
    </location>
</feature>
<dbReference type="InterPro" id="IPR001763">
    <property type="entry name" value="Rhodanese-like_dom"/>
</dbReference>
<proteinExistence type="predicted"/>
<dbReference type="GO" id="GO:0016779">
    <property type="term" value="F:nucleotidyltransferase activity"/>
    <property type="evidence" value="ECO:0007669"/>
    <property type="project" value="UniProtKB-KW"/>
</dbReference>
<dbReference type="Gene3D" id="3.40.250.10">
    <property type="entry name" value="Rhodanese-like domain"/>
    <property type="match status" value="1"/>
</dbReference>
<dbReference type="EMBL" id="FMSV02000542">
    <property type="protein sequence ID" value="SEH08010.1"/>
    <property type="molecule type" value="Genomic_DNA"/>
</dbReference>
<accession>A0A1H6FD42</accession>
<dbReference type="PANTHER" id="PTHR44086:SF10">
    <property type="entry name" value="THIOSULFATE SULFURTRANSFERASE_RHODANESE-LIKE DOMAIN-CONTAINING PROTEIN 3"/>
    <property type="match status" value="1"/>
</dbReference>
<gene>
    <name evidence="2" type="primary">moeZ_2</name>
    <name evidence="2" type="ORF">MBHS_03897</name>
</gene>
<organism evidence="2 3">
    <name type="scientific">Candidatus Venteria ishoeyi</name>
    <dbReference type="NCBI Taxonomy" id="1899563"/>
    <lineage>
        <taxon>Bacteria</taxon>
        <taxon>Pseudomonadati</taxon>
        <taxon>Pseudomonadota</taxon>
        <taxon>Gammaproteobacteria</taxon>
        <taxon>Thiotrichales</taxon>
        <taxon>Thiotrichaceae</taxon>
        <taxon>Venteria</taxon>
    </lineage>
</organism>